<evidence type="ECO:0000313" key="1">
    <source>
        <dbReference type="EMBL" id="CAG7720025.1"/>
    </source>
</evidence>
<protein>
    <submittedName>
        <fullName evidence="1">Uncharacterized protein</fullName>
    </submittedName>
</protein>
<gene>
    <name evidence="1" type="ORF">AFUS01_LOCUS9318</name>
</gene>
<keyword evidence="2" id="KW-1185">Reference proteome</keyword>
<comment type="caution">
    <text evidence="1">The sequence shown here is derived from an EMBL/GenBank/DDBJ whole genome shotgun (WGS) entry which is preliminary data.</text>
</comment>
<feature type="non-terminal residue" evidence="1">
    <location>
        <position position="1"/>
    </location>
</feature>
<name>A0A8J2JGX2_9HEXA</name>
<dbReference type="AlphaFoldDB" id="A0A8J2JGX2"/>
<dbReference type="EMBL" id="CAJVCH010066547">
    <property type="protein sequence ID" value="CAG7720025.1"/>
    <property type="molecule type" value="Genomic_DNA"/>
</dbReference>
<organism evidence="1 2">
    <name type="scientific">Allacma fusca</name>
    <dbReference type="NCBI Taxonomy" id="39272"/>
    <lineage>
        <taxon>Eukaryota</taxon>
        <taxon>Metazoa</taxon>
        <taxon>Ecdysozoa</taxon>
        <taxon>Arthropoda</taxon>
        <taxon>Hexapoda</taxon>
        <taxon>Collembola</taxon>
        <taxon>Symphypleona</taxon>
        <taxon>Sminthuridae</taxon>
        <taxon>Allacma</taxon>
    </lineage>
</organism>
<accession>A0A8J2JGX2</accession>
<reference evidence="1" key="1">
    <citation type="submission" date="2021-06" db="EMBL/GenBank/DDBJ databases">
        <authorList>
            <person name="Hodson N. C."/>
            <person name="Mongue J. A."/>
            <person name="Jaron S. K."/>
        </authorList>
    </citation>
    <scope>NUCLEOTIDE SEQUENCE</scope>
</reference>
<proteinExistence type="predicted"/>
<sequence>NLFSQLAQQQLSFEQRPTRVLSPWIRHC</sequence>
<evidence type="ECO:0000313" key="2">
    <source>
        <dbReference type="Proteomes" id="UP000708208"/>
    </source>
</evidence>
<dbReference type="Proteomes" id="UP000708208">
    <property type="component" value="Unassembled WGS sequence"/>
</dbReference>